<keyword evidence="6" id="KW-1185">Reference proteome</keyword>
<evidence type="ECO:0000256" key="1">
    <source>
        <dbReference type="ARBA" id="ARBA00023015"/>
    </source>
</evidence>
<accession>A0A547PW67</accession>
<name>A0A547PW67_9RHOB</name>
<dbReference type="EMBL" id="VFSV01000020">
    <property type="protein sequence ID" value="TRD18361.1"/>
    <property type="molecule type" value="Genomic_DNA"/>
</dbReference>
<protein>
    <submittedName>
        <fullName evidence="5">Helix-turn-helix transcriptional regulator</fullName>
    </submittedName>
</protein>
<keyword evidence="1" id="KW-0805">Transcription regulation</keyword>
<evidence type="ECO:0000313" key="6">
    <source>
        <dbReference type="Proteomes" id="UP000318590"/>
    </source>
</evidence>
<feature type="domain" description="Peptidase S24/S26A/S26B/S26C" evidence="4">
    <location>
        <begin position="109"/>
        <end position="208"/>
    </location>
</feature>
<keyword evidence="3" id="KW-0804">Transcription</keyword>
<dbReference type="InterPro" id="IPR015927">
    <property type="entry name" value="Peptidase_S24_S26A/B/C"/>
</dbReference>
<dbReference type="Proteomes" id="UP000318590">
    <property type="component" value="Unassembled WGS sequence"/>
</dbReference>
<dbReference type="CDD" id="cd06462">
    <property type="entry name" value="Peptidase_S24_S26"/>
    <property type="match status" value="1"/>
</dbReference>
<organism evidence="5 6">
    <name type="scientific">Palleronia caenipelagi</name>
    <dbReference type="NCBI Taxonomy" id="2489174"/>
    <lineage>
        <taxon>Bacteria</taxon>
        <taxon>Pseudomonadati</taxon>
        <taxon>Pseudomonadota</taxon>
        <taxon>Alphaproteobacteria</taxon>
        <taxon>Rhodobacterales</taxon>
        <taxon>Roseobacteraceae</taxon>
        <taxon>Palleronia</taxon>
    </lineage>
</organism>
<gene>
    <name evidence="5" type="ORF">FEV53_11945</name>
</gene>
<evidence type="ECO:0000256" key="2">
    <source>
        <dbReference type="ARBA" id="ARBA00023125"/>
    </source>
</evidence>
<evidence type="ECO:0000313" key="5">
    <source>
        <dbReference type="EMBL" id="TRD18361.1"/>
    </source>
</evidence>
<dbReference type="OrthoDB" id="528805at2"/>
<dbReference type="RefSeq" id="WP_142835033.1">
    <property type="nucleotide sequence ID" value="NZ_VFSV01000020.1"/>
</dbReference>
<dbReference type="PANTHER" id="PTHR40661:SF3">
    <property type="entry name" value="FELS-1 PROPHAGE TRANSCRIPTIONAL REGULATOR"/>
    <property type="match status" value="1"/>
</dbReference>
<dbReference type="AlphaFoldDB" id="A0A547PW67"/>
<reference evidence="5 6" key="1">
    <citation type="submission" date="2019-06" db="EMBL/GenBank/DDBJ databases">
        <title>Paenimaribius caenipelagi gen. nov., sp. nov., isolated from a tidal flat.</title>
        <authorList>
            <person name="Yoon J.-H."/>
        </authorList>
    </citation>
    <scope>NUCLEOTIDE SEQUENCE [LARGE SCALE GENOMIC DNA]</scope>
    <source>
        <strain evidence="5 6">JBTF-M29</strain>
    </source>
</reference>
<dbReference type="Pfam" id="PF00717">
    <property type="entry name" value="Peptidase_S24"/>
    <property type="match status" value="1"/>
</dbReference>
<dbReference type="InterPro" id="IPR036286">
    <property type="entry name" value="LexA/Signal_pep-like_sf"/>
</dbReference>
<dbReference type="GO" id="GO:0003677">
    <property type="term" value="F:DNA binding"/>
    <property type="evidence" value="ECO:0007669"/>
    <property type="project" value="UniProtKB-KW"/>
</dbReference>
<dbReference type="SUPFAM" id="SSF51306">
    <property type="entry name" value="LexA/Signal peptidase"/>
    <property type="match status" value="1"/>
</dbReference>
<dbReference type="PANTHER" id="PTHR40661">
    <property type="match status" value="1"/>
</dbReference>
<sequence>MMGIAEDFRSALEARLVALDLKPSAAEQRFGLKEGTIRNVLRLDAQKGLARRPRIDTVAEIIDALGLDFTIGPPRETTPPPDLAGDEPDFATVVRSDAQAEGGDGFINLDEAPVIDRLAFSRKWLSQNGINPARCVLIGVKGASMEPSIYEGDLIMIDRARREIRNGRIYGFNDPDKGTRLKRLEVIPGAAIVIKSDNPDQQKYPLEYATGERMNAISQGIVGQVVWSGHKWT</sequence>
<dbReference type="Gene3D" id="2.10.109.10">
    <property type="entry name" value="Umud Fragment, subunit A"/>
    <property type="match status" value="1"/>
</dbReference>
<comment type="caution">
    <text evidence="5">The sequence shown here is derived from an EMBL/GenBank/DDBJ whole genome shotgun (WGS) entry which is preliminary data.</text>
</comment>
<evidence type="ECO:0000256" key="3">
    <source>
        <dbReference type="ARBA" id="ARBA00023163"/>
    </source>
</evidence>
<evidence type="ECO:0000259" key="4">
    <source>
        <dbReference type="Pfam" id="PF00717"/>
    </source>
</evidence>
<keyword evidence="2" id="KW-0238">DNA-binding</keyword>
<proteinExistence type="predicted"/>